<organism evidence="2 3">
    <name type="scientific">Polytolypa hystricis (strain UAMH7299)</name>
    <dbReference type="NCBI Taxonomy" id="1447883"/>
    <lineage>
        <taxon>Eukaryota</taxon>
        <taxon>Fungi</taxon>
        <taxon>Dikarya</taxon>
        <taxon>Ascomycota</taxon>
        <taxon>Pezizomycotina</taxon>
        <taxon>Eurotiomycetes</taxon>
        <taxon>Eurotiomycetidae</taxon>
        <taxon>Onygenales</taxon>
        <taxon>Onygenales incertae sedis</taxon>
        <taxon>Polytolypa</taxon>
    </lineage>
</organism>
<keyword evidence="3" id="KW-1185">Reference proteome</keyword>
<feature type="region of interest" description="Disordered" evidence="1">
    <location>
        <begin position="125"/>
        <end position="214"/>
    </location>
</feature>
<dbReference type="EMBL" id="PDNA01000024">
    <property type="protein sequence ID" value="PGH23445.1"/>
    <property type="molecule type" value="Genomic_DNA"/>
</dbReference>
<dbReference type="OrthoDB" id="4188859at2759"/>
<feature type="compositionally biased region" description="Polar residues" evidence="1">
    <location>
        <begin position="125"/>
        <end position="136"/>
    </location>
</feature>
<reference evidence="2 3" key="1">
    <citation type="submission" date="2017-10" db="EMBL/GenBank/DDBJ databases">
        <title>Comparative genomics in systemic dimorphic fungi from Ajellomycetaceae.</title>
        <authorList>
            <person name="Munoz J.F."/>
            <person name="Mcewen J.G."/>
            <person name="Clay O.K."/>
            <person name="Cuomo C.A."/>
        </authorList>
    </citation>
    <scope>NUCLEOTIDE SEQUENCE [LARGE SCALE GENOMIC DNA]</scope>
    <source>
        <strain evidence="2 3">UAMH7299</strain>
    </source>
</reference>
<proteinExistence type="predicted"/>
<dbReference type="Proteomes" id="UP000224634">
    <property type="component" value="Unassembled WGS sequence"/>
</dbReference>
<dbReference type="AlphaFoldDB" id="A0A2B7YQ75"/>
<feature type="compositionally biased region" description="Polar residues" evidence="1">
    <location>
        <begin position="153"/>
        <end position="179"/>
    </location>
</feature>
<accession>A0A2B7YQ75</accession>
<evidence type="ECO:0000256" key="1">
    <source>
        <dbReference type="SAM" id="MobiDB-lite"/>
    </source>
</evidence>
<protein>
    <submittedName>
        <fullName evidence="2">Uncharacterized protein</fullName>
    </submittedName>
</protein>
<comment type="caution">
    <text evidence="2">The sequence shown here is derived from an EMBL/GenBank/DDBJ whole genome shotgun (WGS) entry which is preliminary data.</text>
</comment>
<evidence type="ECO:0000313" key="3">
    <source>
        <dbReference type="Proteomes" id="UP000224634"/>
    </source>
</evidence>
<sequence>MSTTEYTYSHRSRRSALIPPGVVLSSEEEALITQRIGYRPIPPPTTLSSNWTTQGISSTVSTPSENRTQHSELPPEPADAAGDELKDLRGRFQAHHLGGSAGQSKPQVNSTTVTTRAPELFKNTSGTIPQQRQWSANRRRQPSWKIDIPHMSEIQTLQTRSPATSTSSMSANSETTSPWIRQDTRTLPRAQTKYGSIPVGEISPRGTREAFVWS</sequence>
<feature type="region of interest" description="Disordered" evidence="1">
    <location>
        <begin position="39"/>
        <end position="82"/>
    </location>
</feature>
<evidence type="ECO:0000313" key="2">
    <source>
        <dbReference type="EMBL" id="PGH23445.1"/>
    </source>
</evidence>
<name>A0A2B7YQ75_POLH7</name>
<feature type="compositionally biased region" description="Polar residues" evidence="1">
    <location>
        <begin position="46"/>
        <end position="66"/>
    </location>
</feature>
<gene>
    <name evidence="2" type="ORF">AJ80_02555</name>
</gene>